<evidence type="ECO:0000313" key="4">
    <source>
        <dbReference type="EMBL" id="ADC65539.1"/>
    </source>
</evidence>
<dbReference type="EMBL" id="CP001899">
    <property type="protein sequence ID" value="ADC65539.1"/>
    <property type="molecule type" value="Genomic_DNA"/>
</dbReference>
<dbReference type="InterPro" id="IPR004113">
    <property type="entry name" value="FAD-bd_oxidored_4_C"/>
</dbReference>
<dbReference type="PROSITE" id="PS51387">
    <property type="entry name" value="FAD_PCMH"/>
    <property type="match status" value="1"/>
</dbReference>
<organism evidence="4 5">
    <name type="scientific">Ferroglobus placidus (strain DSM 10642 / AEDII12DO)</name>
    <dbReference type="NCBI Taxonomy" id="589924"/>
    <lineage>
        <taxon>Archaea</taxon>
        <taxon>Methanobacteriati</taxon>
        <taxon>Methanobacteriota</taxon>
        <taxon>Archaeoglobi</taxon>
        <taxon>Archaeoglobales</taxon>
        <taxon>Archaeoglobaceae</taxon>
        <taxon>Ferroglobus</taxon>
    </lineage>
</organism>
<dbReference type="GO" id="GO:0003824">
    <property type="term" value="F:catalytic activity"/>
    <property type="evidence" value="ECO:0007669"/>
    <property type="project" value="InterPro"/>
</dbReference>
<dbReference type="AlphaFoldDB" id="D3RYH6"/>
<dbReference type="InterPro" id="IPR016164">
    <property type="entry name" value="FAD-linked_Oxase-like_C"/>
</dbReference>
<keyword evidence="1" id="KW-0285">Flavoprotein</keyword>
<dbReference type="InterPro" id="IPR051914">
    <property type="entry name" value="FAD-linked_OxidoTrans_Type4"/>
</dbReference>
<dbReference type="KEGG" id="fpl:Ferp_1388"/>
<evidence type="ECO:0000256" key="1">
    <source>
        <dbReference type="ARBA" id="ARBA00022630"/>
    </source>
</evidence>
<evidence type="ECO:0000256" key="2">
    <source>
        <dbReference type="ARBA" id="ARBA00022827"/>
    </source>
</evidence>
<accession>D3RYH6</accession>
<dbReference type="InterPro" id="IPR006094">
    <property type="entry name" value="Oxid_FAD_bind_N"/>
</dbReference>
<dbReference type="PANTHER" id="PTHR42934:SF2">
    <property type="entry name" value="GLYCOLATE OXIDASE SUBUNIT GLCD"/>
    <property type="match status" value="1"/>
</dbReference>
<dbReference type="STRING" id="589924.Ferp_1388"/>
<dbReference type="Pfam" id="PF01565">
    <property type="entry name" value="FAD_binding_4"/>
    <property type="match status" value="1"/>
</dbReference>
<dbReference type="InterPro" id="IPR036318">
    <property type="entry name" value="FAD-bd_PCMH-like_sf"/>
</dbReference>
<dbReference type="PANTHER" id="PTHR42934">
    <property type="entry name" value="GLYCOLATE OXIDASE SUBUNIT GLCD"/>
    <property type="match status" value="1"/>
</dbReference>
<reference evidence="4 5" key="2">
    <citation type="journal article" date="2011" name="Stand. Genomic Sci.">
        <title>Complete genome sequence of Ferroglobus placidus AEDII12DO.</title>
        <authorList>
            <person name="Anderson I."/>
            <person name="Risso C."/>
            <person name="Holmes D."/>
            <person name="Lucas S."/>
            <person name="Copeland A."/>
            <person name="Lapidus A."/>
            <person name="Cheng J.F."/>
            <person name="Bruce D."/>
            <person name="Goodwin L."/>
            <person name="Pitluck S."/>
            <person name="Saunders E."/>
            <person name="Brettin T."/>
            <person name="Detter J.C."/>
            <person name="Han C."/>
            <person name="Tapia R."/>
            <person name="Larimer F."/>
            <person name="Land M."/>
            <person name="Hauser L."/>
            <person name="Woyke T."/>
            <person name="Lovley D."/>
            <person name="Kyrpides N."/>
            <person name="Ivanova N."/>
        </authorList>
    </citation>
    <scope>NUCLEOTIDE SEQUENCE [LARGE SCALE GENOMIC DNA]</scope>
    <source>
        <strain evidence="5">DSM 10642 / AEDII12DO</strain>
    </source>
</reference>
<evidence type="ECO:0000259" key="3">
    <source>
        <dbReference type="PROSITE" id="PS51387"/>
    </source>
</evidence>
<evidence type="ECO:0000313" key="5">
    <source>
        <dbReference type="Proteomes" id="UP000002613"/>
    </source>
</evidence>
<protein>
    <submittedName>
        <fullName evidence="4">FAD linked oxidase domain protein</fullName>
    </submittedName>
</protein>
<sequence>MDKLIDELINIVGENDVLYGSSALSIYSVDASPFLGNALAVVRPETAEEVSEVIKVANEYKVKIYPRGAGTGTKGGALPFNGIVVDTKKMNDIEIKEEDLICVAESGAVIGKIKKEAAKRGLFLPPEPGSAEVATIGGFIAVGGSGKRALKYGSISNYLAGIEVALPNGKIFRNFYYTHKSPPFPNNIFVGSEGTLGIITKVALRLLPLPESKRTLISEFESFKEAFEVARKLIKFLPECVEYADEKVAERLGYGGHVIAVEDFSENKKLEEVLRKFDELRGKDEENFWKIRSSVGSLSVGGKKRFYLADDYVVPFSQAVEFEKVVREVERETGVEVFLYSHLDTCNFHPAVIAESLEQALNFEKILESKLSKVVYGEHGRGLKEKINFRRLKECLDERNIMNPEKIFS</sequence>
<gene>
    <name evidence="4" type="ordered locus">Ferp_1388</name>
</gene>
<dbReference type="InterPro" id="IPR016169">
    <property type="entry name" value="FAD-bd_PCMH_sub2"/>
</dbReference>
<dbReference type="HOGENOM" id="CLU_017779_9_2_2"/>
<dbReference type="eggNOG" id="arCOG00337">
    <property type="taxonomic scope" value="Archaea"/>
</dbReference>
<dbReference type="SUPFAM" id="SSF55103">
    <property type="entry name" value="FAD-linked oxidases, C-terminal domain"/>
    <property type="match status" value="1"/>
</dbReference>
<dbReference type="OrthoDB" id="26910at2157"/>
<reference evidence="5" key="1">
    <citation type="submission" date="2010-02" db="EMBL/GenBank/DDBJ databases">
        <title>Complete sequence of Ferroglobus placidus DSM 10642.</title>
        <authorList>
            <consortium name="US DOE Joint Genome Institute"/>
            <person name="Lucas S."/>
            <person name="Copeland A."/>
            <person name="Lapidus A."/>
            <person name="Cheng J.-F."/>
            <person name="Bruce D."/>
            <person name="Goodwin L."/>
            <person name="Pitluck S."/>
            <person name="Saunders E."/>
            <person name="Brettin T."/>
            <person name="Detter J.C."/>
            <person name="Han C."/>
            <person name="Tapia R."/>
            <person name="Larimer F."/>
            <person name="Land M."/>
            <person name="Hauser L."/>
            <person name="Kyrpides N."/>
            <person name="Ivanova N."/>
            <person name="Holmes D."/>
            <person name="Lovley D."/>
            <person name="Kyrpides N."/>
            <person name="Anderson I.J."/>
            <person name="Woyke T."/>
        </authorList>
    </citation>
    <scope>NUCLEOTIDE SEQUENCE [LARGE SCALE GENOMIC DNA]</scope>
    <source>
        <strain evidence="5">DSM 10642 / AEDII12DO</strain>
    </source>
</reference>
<dbReference type="GO" id="GO:0071949">
    <property type="term" value="F:FAD binding"/>
    <property type="evidence" value="ECO:0007669"/>
    <property type="project" value="InterPro"/>
</dbReference>
<proteinExistence type="predicted"/>
<name>D3RYH6_FERPA</name>
<dbReference type="Pfam" id="PF02913">
    <property type="entry name" value="FAD-oxidase_C"/>
    <property type="match status" value="1"/>
</dbReference>
<keyword evidence="2" id="KW-0274">FAD</keyword>
<feature type="domain" description="FAD-binding PCMH-type" evidence="3">
    <location>
        <begin position="34"/>
        <end position="209"/>
    </location>
</feature>
<dbReference type="GeneID" id="25395307"/>
<keyword evidence="5" id="KW-1185">Reference proteome</keyword>
<dbReference type="RefSeq" id="WP_012965882.1">
    <property type="nucleotide sequence ID" value="NC_013849.1"/>
</dbReference>
<dbReference type="SUPFAM" id="SSF56176">
    <property type="entry name" value="FAD-binding/transporter-associated domain-like"/>
    <property type="match status" value="1"/>
</dbReference>
<dbReference type="InterPro" id="IPR016166">
    <property type="entry name" value="FAD-bd_PCMH"/>
</dbReference>
<dbReference type="PaxDb" id="589924-Ferp_1388"/>
<dbReference type="Proteomes" id="UP000002613">
    <property type="component" value="Chromosome"/>
</dbReference>
<dbReference type="Gene3D" id="3.30.465.10">
    <property type="match status" value="1"/>
</dbReference>